<proteinExistence type="predicted"/>
<name>A0ABR0JT75_9EURO</name>
<evidence type="ECO:0000313" key="2">
    <source>
        <dbReference type="Proteomes" id="UP001345013"/>
    </source>
</evidence>
<keyword evidence="2" id="KW-1185">Reference proteome</keyword>
<dbReference type="EMBL" id="JAVRRG010000431">
    <property type="protein sequence ID" value="KAK5069977.1"/>
    <property type="molecule type" value="Genomic_DNA"/>
</dbReference>
<comment type="caution">
    <text evidence="1">The sequence shown here is derived from an EMBL/GenBank/DDBJ whole genome shotgun (WGS) entry which is preliminary data.</text>
</comment>
<evidence type="ECO:0008006" key="3">
    <source>
        <dbReference type="Google" id="ProtNLM"/>
    </source>
</evidence>
<accession>A0ABR0JT75</accession>
<evidence type="ECO:0000313" key="1">
    <source>
        <dbReference type="EMBL" id="KAK5069977.1"/>
    </source>
</evidence>
<reference evidence="1 2" key="1">
    <citation type="submission" date="2023-08" db="EMBL/GenBank/DDBJ databases">
        <title>Black Yeasts Isolated from many extreme environments.</title>
        <authorList>
            <person name="Coleine C."/>
            <person name="Stajich J.E."/>
            <person name="Selbmann L."/>
        </authorList>
    </citation>
    <scope>NUCLEOTIDE SEQUENCE [LARGE SCALE GENOMIC DNA]</scope>
    <source>
        <strain evidence="1 2">CCFEE 5885</strain>
    </source>
</reference>
<gene>
    <name evidence="1" type="ORF">LTR24_010687</name>
</gene>
<sequence>MVSPKASILGMPAEILTSILGYALSSRTGDSSMHIPVLLACTQFHEIGISILYRSLHICVEDEAGYSRFAKYCRLPTYIYTREDRKLPLTGRWPERDRITFDIDVGENGDRGHYTALLNKISCYGEPCPQTIEIIVQGQINGAVESHVALGIASALKKFSSVQCLTILLRLDMAEKLYCTRPHSGTFQWQLNSWMTALRYLRLHLPNCCLDYYLPLGLCGPFPQLEETIITFETTIDEDGNKHTEEMAEKTYEALVRTKSSGRLPRLSKGLILPIILQRESEPDSLELFRNRLLVYDIVRATSIRLPLLPLSWDESSESSEWLDDASYTPCCRSKYKQQRLNEFMHYRHKAGSDIFVVSFVATLNEILNNITGASVAADFNDPKAPIPRFSLFRMHKKYDREYHDELLQNSNLRTRIPQKMHFVDNQLHGRDDPPAMTVTALEGRI</sequence>
<organism evidence="1 2">
    <name type="scientific">Lithohypha guttulata</name>
    <dbReference type="NCBI Taxonomy" id="1690604"/>
    <lineage>
        <taxon>Eukaryota</taxon>
        <taxon>Fungi</taxon>
        <taxon>Dikarya</taxon>
        <taxon>Ascomycota</taxon>
        <taxon>Pezizomycotina</taxon>
        <taxon>Eurotiomycetes</taxon>
        <taxon>Chaetothyriomycetidae</taxon>
        <taxon>Chaetothyriales</taxon>
        <taxon>Trichomeriaceae</taxon>
        <taxon>Lithohypha</taxon>
    </lineage>
</organism>
<dbReference type="Proteomes" id="UP001345013">
    <property type="component" value="Unassembled WGS sequence"/>
</dbReference>
<protein>
    <recommendedName>
        <fullName evidence="3">F-box domain-containing protein</fullName>
    </recommendedName>
</protein>